<evidence type="ECO:0000313" key="2">
    <source>
        <dbReference type="Proteomes" id="UP000618754"/>
    </source>
</evidence>
<keyword evidence="2" id="KW-1185">Reference proteome</keyword>
<evidence type="ECO:0000313" key="1">
    <source>
        <dbReference type="EMBL" id="MBD1386699.1"/>
    </source>
</evidence>
<sequence length="165" mass="17719">MALAIMGLSACKKNGGTATGDGEKFFTCKINGKLREFNYHVNANDKPATDTVHFVVVGGWEKEDMVTGFGIDMQLKEGAKETTYTSNGTSNLLLSGKYYIQDIKNGKIVGTTIYNGGDLDGSSFILTITSLTKWGVKGTFSGKLKLLGGDDYVTVTEGKFSAPYN</sequence>
<reference evidence="1 2" key="1">
    <citation type="submission" date="2020-09" db="EMBL/GenBank/DDBJ databases">
        <title>Novel species of Mucilaginibacter isolated from a glacier on the Tibetan Plateau.</title>
        <authorList>
            <person name="Liu Q."/>
            <person name="Xin Y.-H."/>
        </authorList>
    </citation>
    <scope>NUCLEOTIDE SEQUENCE [LARGE SCALE GENOMIC DNA]</scope>
    <source>
        <strain evidence="1 2">CGMCC 1.13878</strain>
    </source>
</reference>
<dbReference type="EMBL" id="JACWMW010000003">
    <property type="protein sequence ID" value="MBD1386699.1"/>
    <property type="molecule type" value="Genomic_DNA"/>
</dbReference>
<dbReference type="Proteomes" id="UP000618754">
    <property type="component" value="Unassembled WGS sequence"/>
</dbReference>
<evidence type="ECO:0008006" key="3">
    <source>
        <dbReference type="Google" id="ProtNLM"/>
    </source>
</evidence>
<name>A0ABR7X812_9SPHI</name>
<organism evidence="1 2">
    <name type="scientific">Mucilaginibacter rigui</name>
    <dbReference type="NCBI Taxonomy" id="534635"/>
    <lineage>
        <taxon>Bacteria</taxon>
        <taxon>Pseudomonadati</taxon>
        <taxon>Bacteroidota</taxon>
        <taxon>Sphingobacteriia</taxon>
        <taxon>Sphingobacteriales</taxon>
        <taxon>Sphingobacteriaceae</taxon>
        <taxon>Mucilaginibacter</taxon>
    </lineage>
</organism>
<proteinExistence type="predicted"/>
<protein>
    <recommendedName>
        <fullName evidence="3">Lipoprotein</fullName>
    </recommendedName>
</protein>
<gene>
    <name evidence="1" type="ORF">IDJ75_15555</name>
</gene>
<comment type="caution">
    <text evidence="1">The sequence shown here is derived from an EMBL/GenBank/DDBJ whole genome shotgun (WGS) entry which is preliminary data.</text>
</comment>
<accession>A0ABR7X812</accession>